<keyword evidence="3 11" id="KW-0633">Potassium transport</keyword>
<evidence type="ECO:0000259" key="14">
    <source>
        <dbReference type="Pfam" id="PF17655"/>
    </source>
</evidence>
<sequence>MYTEINSPIDSKSRSYILSDCSGIDVTPKDSISYSINIDNSPKLVLENGDLNILHQWDWISHFLLFCFHDRFHVMLAMSWYSLIVLICCMHLFLAIMFACCLYVITLGDTLNCIGSNELGALEYFFFAIETMFSVGYGSPRSPTCIVTDYFVAVMAISSSILNSLTVGIFFAKFSDATSRRWSICFSKELCGIGFEKSSQELFCHTNTNITNTLDYSTPIRVSTGIDDSCPFILSFRLINISHESFTSPKLKVFLLVHSNQGLSIAEVTTYKLDVPLEFMEMPITVTMISNDPTSPLKDLTLGEIRNKGHLLELMVLLHFVDNRTSKSIEVRKSWKLSNITWGYRFAPIVRRPLTQDGVMYEVGVSDVDNVEPALSGTYT</sequence>
<dbReference type="PANTHER" id="PTHR11767">
    <property type="entry name" value="INWARD RECTIFIER POTASSIUM CHANNEL"/>
    <property type="match status" value="1"/>
</dbReference>
<evidence type="ECO:0000256" key="12">
    <source>
        <dbReference type="SAM" id="Phobius"/>
    </source>
</evidence>
<comment type="subcellular location">
    <subcellularLocation>
        <location evidence="1 11">Membrane</location>
        <topology evidence="1 11">Multi-pass membrane protein</topology>
    </subcellularLocation>
</comment>
<evidence type="ECO:0000259" key="13">
    <source>
        <dbReference type="Pfam" id="PF01007"/>
    </source>
</evidence>
<feature type="transmembrane region" description="Helical" evidence="12">
    <location>
        <begin position="80"/>
        <end position="107"/>
    </location>
</feature>
<comment type="caution">
    <text evidence="15">The sequence shown here is derived from an EMBL/GenBank/DDBJ whole genome shotgun (WGS) entry which is preliminary data.</text>
</comment>
<dbReference type="GeneID" id="92365005"/>
<dbReference type="Gene3D" id="2.60.40.1400">
    <property type="entry name" value="G protein-activated inward rectifier potassium channel 1"/>
    <property type="match status" value="1"/>
</dbReference>
<keyword evidence="10 11" id="KW-0407">Ion channel</keyword>
<dbReference type="Proteomes" id="UP000186804">
    <property type="component" value="Unassembled WGS sequence"/>
</dbReference>
<dbReference type="GO" id="GO:0005242">
    <property type="term" value="F:inward rectifier potassium channel activity"/>
    <property type="evidence" value="ECO:0007669"/>
    <property type="project" value="InterPro"/>
</dbReference>
<keyword evidence="5 11" id="KW-0851">Voltage-gated channel</keyword>
<feature type="domain" description="Potassium channel inwardly rectifying transmembrane" evidence="13">
    <location>
        <begin position="48"/>
        <end position="175"/>
    </location>
</feature>
<evidence type="ECO:0000313" key="16">
    <source>
        <dbReference type="Proteomes" id="UP000186804"/>
    </source>
</evidence>
<accession>A0A1J4MP85</accession>
<evidence type="ECO:0000256" key="6">
    <source>
        <dbReference type="ARBA" id="ARBA00022958"/>
    </source>
</evidence>
<dbReference type="GO" id="GO:0034702">
    <property type="term" value="C:monoatomic ion channel complex"/>
    <property type="evidence" value="ECO:0007669"/>
    <property type="project" value="UniProtKB-KW"/>
</dbReference>
<evidence type="ECO:0000256" key="3">
    <source>
        <dbReference type="ARBA" id="ARBA00022538"/>
    </source>
</evidence>
<evidence type="ECO:0000313" key="15">
    <source>
        <dbReference type="EMBL" id="OII76074.1"/>
    </source>
</evidence>
<evidence type="ECO:0000256" key="2">
    <source>
        <dbReference type="ARBA" id="ARBA00022448"/>
    </source>
</evidence>
<feature type="transmembrane region" description="Helical" evidence="12">
    <location>
        <begin position="150"/>
        <end position="172"/>
    </location>
</feature>
<dbReference type="PANTHER" id="PTHR11767:SF102">
    <property type="entry name" value="INWARDLY RECTIFYING POTASSIUM CHANNEL 1, ISOFORM F"/>
    <property type="match status" value="1"/>
</dbReference>
<evidence type="ECO:0000256" key="7">
    <source>
        <dbReference type="ARBA" id="ARBA00022989"/>
    </source>
</evidence>
<organism evidence="15 16">
    <name type="scientific">Cryptosporidium andersoni</name>
    <dbReference type="NCBI Taxonomy" id="117008"/>
    <lineage>
        <taxon>Eukaryota</taxon>
        <taxon>Sar</taxon>
        <taxon>Alveolata</taxon>
        <taxon>Apicomplexa</taxon>
        <taxon>Conoidasida</taxon>
        <taxon>Coccidia</taxon>
        <taxon>Eucoccidiorida</taxon>
        <taxon>Eimeriorina</taxon>
        <taxon>Cryptosporidiidae</taxon>
        <taxon>Cryptosporidium</taxon>
    </lineage>
</organism>
<comment type="similarity">
    <text evidence="11">Belongs to the inward rectifier-type potassium channel (TC 1.A.2.1) family.</text>
</comment>
<evidence type="ECO:0000256" key="11">
    <source>
        <dbReference type="RuleBase" id="RU003822"/>
    </source>
</evidence>
<name>A0A1J4MP85_9CRYT</name>
<dbReference type="InterPro" id="IPR014756">
    <property type="entry name" value="Ig_E-set"/>
</dbReference>
<dbReference type="GO" id="GO:0034765">
    <property type="term" value="P:regulation of monoatomic ion transmembrane transport"/>
    <property type="evidence" value="ECO:0007669"/>
    <property type="project" value="TreeGrafter"/>
</dbReference>
<dbReference type="VEuPathDB" id="CryptoDB:cand_008200"/>
<proteinExistence type="inferred from homology"/>
<dbReference type="OrthoDB" id="273257at2759"/>
<evidence type="ECO:0000256" key="8">
    <source>
        <dbReference type="ARBA" id="ARBA00023065"/>
    </source>
</evidence>
<keyword evidence="6 11" id="KW-0630">Potassium</keyword>
<dbReference type="InterPro" id="IPR041647">
    <property type="entry name" value="IRK_C"/>
</dbReference>
<feature type="domain" description="Inward rectifier potassium channel C-terminal" evidence="14">
    <location>
        <begin position="234"/>
        <end position="371"/>
    </location>
</feature>
<dbReference type="Pfam" id="PF17655">
    <property type="entry name" value="IRK_C"/>
    <property type="match status" value="1"/>
</dbReference>
<keyword evidence="16" id="KW-1185">Reference proteome</keyword>
<dbReference type="GO" id="GO:0005886">
    <property type="term" value="C:plasma membrane"/>
    <property type="evidence" value="ECO:0007669"/>
    <property type="project" value="TreeGrafter"/>
</dbReference>
<dbReference type="AlphaFoldDB" id="A0A1J4MP85"/>
<evidence type="ECO:0000256" key="9">
    <source>
        <dbReference type="ARBA" id="ARBA00023136"/>
    </source>
</evidence>
<evidence type="ECO:0000256" key="4">
    <source>
        <dbReference type="ARBA" id="ARBA00022692"/>
    </source>
</evidence>
<dbReference type="InterPro" id="IPR013518">
    <property type="entry name" value="K_chnl_inward-rec_Kir_cyto"/>
</dbReference>
<reference evidence="15 16" key="1">
    <citation type="submission" date="2016-10" db="EMBL/GenBank/DDBJ databases">
        <title>Reductive evolution of mitochondrial metabolism and differential evolution of invasion-related proteins in Cryptosporidium.</title>
        <authorList>
            <person name="Liu S."/>
            <person name="Roellig D.M."/>
            <person name="Guo Y."/>
            <person name="Li N."/>
            <person name="Frace M.A."/>
            <person name="Tang K."/>
            <person name="Zhang L."/>
            <person name="Feng Y."/>
            <person name="Xiao L."/>
        </authorList>
    </citation>
    <scope>NUCLEOTIDE SEQUENCE [LARGE SCALE GENOMIC DNA]</scope>
    <source>
        <strain evidence="15">30847</strain>
    </source>
</reference>
<keyword evidence="7 12" id="KW-1133">Transmembrane helix</keyword>
<evidence type="ECO:0000256" key="10">
    <source>
        <dbReference type="ARBA" id="ARBA00023303"/>
    </source>
</evidence>
<gene>
    <name evidence="15" type="ORF">cand_008200</name>
</gene>
<dbReference type="PRINTS" id="PR01320">
    <property type="entry name" value="KIRCHANNEL"/>
</dbReference>
<keyword evidence="9 12" id="KW-0472">Membrane</keyword>
<dbReference type="Gene3D" id="1.10.287.70">
    <property type="match status" value="1"/>
</dbReference>
<dbReference type="SUPFAM" id="SSF81296">
    <property type="entry name" value="E set domains"/>
    <property type="match status" value="1"/>
</dbReference>
<dbReference type="Pfam" id="PF01007">
    <property type="entry name" value="IRK"/>
    <property type="match status" value="1"/>
</dbReference>
<keyword evidence="2 11" id="KW-0813">Transport</keyword>
<dbReference type="GO" id="GO:1990573">
    <property type="term" value="P:potassium ion import across plasma membrane"/>
    <property type="evidence" value="ECO:0007669"/>
    <property type="project" value="TreeGrafter"/>
</dbReference>
<evidence type="ECO:0000256" key="1">
    <source>
        <dbReference type="ARBA" id="ARBA00004141"/>
    </source>
</evidence>
<dbReference type="EMBL" id="LRBS01000069">
    <property type="protein sequence ID" value="OII76074.1"/>
    <property type="molecule type" value="Genomic_DNA"/>
</dbReference>
<dbReference type="SUPFAM" id="SSF81324">
    <property type="entry name" value="Voltage-gated potassium channels"/>
    <property type="match status" value="1"/>
</dbReference>
<dbReference type="RefSeq" id="XP_067067920.1">
    <property type="nucleotide sequence ID" value="XM_067211060.1"/>
</dbReference>
<protein>
    <submittedName>
        <fullName evidence="15">Uncharacterized protein</fullName>
    </submittedName>
</protein>
<keyword evidence="4 11" id="KW-0812">Transmembrane</keyword>
<feature type="transmembrane region" description="Helical" evidence="12">
    <location>
        <begin position="119"/>
        <end position="138"/>
    </location>
</feature>
<evidence type="ECO:0000256" key="5">
    <source>
        <dbReference type="ARBA" id="ARBA00022882"/>
    </source>
</evidence>
<dbReference type="InterPro" id="IPR016449">
    <property type="entry name" value="K_chnl_inward-rec_Kir"/>
</dbReference>
<keyword evidence="8 11" id="KW-0406">Ion transport</keyword>
<dbReference type="InterPro" id="IPR040445">
    <property type="entry name" value="Kir_TM"/>
</dbReference>